<dbReference type="PANTHER" id="PTHR47941">
    <property type="entry name" value="PENTATRICOPEPTIDE REPEAT-CONTAINING PROTEIN 3, MITOCHONDRIAL"/>
    <property type="match status" value="1"/>
</dbReference>
<protein>
    <submittedName>
        <fullName evidence="3">Pentatricopeptide repeat-containing protein</fullName>
    </submittedName>
</protein>
<keyword evidence="4" id="KW-1185">Reference proteome</keyword>
<dbReference type="Proteomes" id="UP000325081">
    <property type="component" value="Unassembled WGS sequence"/>
</dbReference>
<dbReference type="EMBL" id="BKCP01005006">
    <property type="protein sequence ID" value="GER35737.1"/>
    <property type="molecule type" value="Genomic_DNA"/>
</dbReference>
<dbReference type="Pfam" id="PF01535">
    <property type="entry name" value="PPR"/>
    <property type="match status" value="1"/>
</dbReference>
<evidence type="ECO:0000313" key="4">
    <source>
        <dbReference type="Proteomes" id="UP000325081"/>
    </source>
</evidence>
<evidence type="ECO:0000256" key="1">
    <source>
        <dbReference type="ARBA" id="ARBA00007626"/>
    </source>
</evidence>
<reference evidence="4" key="1">
    <citation type="journal article" date="2019" name="Curr. Biol.">
        <title>Genome Sequence of Striga asiatica Provides Insight into the Evolution of Plant Parasitism.</title>
        <authorList>
            <person name="Yoshida S."/>
            <person name="Kim S."/>
            <person name="Wafula E.K."/>
            <person name="Tanskanen J."/>
            <person name="Kim Y.M."/>
            <person name="Honaas L."/>
            <person name="Yang Z."/>
            <person name="Spallek T."/>
            <person name="Conn C.E."/>
            <person name="Ichihashi Y."/>
            <person name="Cheong K."/>
            <person name="Cui S."/>
            <person name="Der J.P."/>
            <person name="Gundlach H."/>
            <person name="Jiao Y."/>
            <person name="Hori C."/>
            <person name="Ishida J.K."/>
            <person name="Kasahara H."/>
            <person name="Kiba T."/>
            <person name="Kim M.S."/>
            <person name="Koo N."/>
            <person name="Laohavisit A."/>
            <person name="Lee Y.H."/>
            <person name="Lumba S."/>
            <person name="McCourt P."/>
            <person name="Mortimer J.C."/>
            <person name="Mutuku J.M."/>
            <person name="Nomura T."/>
            <person name="Sasaki-Sekimoto Y."/>
            <person name="Seto Y."/>
            <person name="Wang Y."/>
            <person name="Wakatake T."/>
            <person name="Sakakibara H."/>
            <person name="Demura T."/>
            <person name="Yamaguchi S."/>
            <person name="Yoneyama K."/>
            <person name="Manabe R.I."/>
            <person name="Nelson D.C."/>
            <person name="Schulman A.H."/>
            <person name="Timko M.P."/>
            <person name="dePamphilis C.W."/>
            <person name="Choi D."/>
            <person name="Shirasu K."/>
        </authorList>
    </citation>
    <scope>NUCLEOTIDE SEQUENCE [LARGE SCALE GENOMIC DNA]</scope>
    <source>
        <strain evidence="4">cv. UVA1</strain>
    </source>
</reference>
<comment type="caution">
    <text evidence="3">The sequence shown here is derived from an EMBL/GenBank/DDBJ whole genome shotgun (WGS) entry which is preliminary data.</text>
</comment>
<dbReference type="OrthoDB" id="185373at2759"/>
<evidence type="ECO:0000256" key="2">
    <source>
        <dbReference type="ARBA" id="ARBA00022737"/>
    </source>
</evidence>
<dbReference type="AlphaFoldDB" id="A0A5A7PTY3"/>
<keyword evidence="2" id="KW-0677">Repeat</keyword>
<organism evidence="3 4">
    <name type="scientific">Striga asiatica</name>
    <name type="common">Asiatic witchweed</name>
    <name type="synonym">Buchnera asiatica</name>
    <dbReference type="NCBI Taxonomy" id="4170"/>
    <lineage>
        <taxon>Eukaryota</taxon>
        <taxon>Viridiplantae</taxon>
        <taxon>Streptophyta</taxon>
        <taxon>Embryophyta</taxon>
        <taxon>Tracheophyta</taxon>
        <taxon>Spermatophyta</taxon>
        <taxon>Magnoliopsida</taxon>
        <taxon>eudicotyledons</taxon>
        <taxon>Gunneridae</taxon>
        <taxon>Pentapetalae</taxon>
        <taxon>asterids</taxon>
        <taxon>lamiids</taxon>
        <taxon>Lamiales</taxon>
        <taxon>Orobanchaceae</taxon>
        <taxon>Buchnereae</taxon>
        <taxon>Striga</taxon>
    </lineage>
</organism>
<name>A0A5A7PTY3_STRAF</name>
<dbReference type="Pfam" id="PF13812">
    <property type="entry name" value="PPR_3"/>
    <property type="match status" value="1"/>
</dbReference>
<sequence>MPPLMIASHRSGIPAARAFNLSSQVDPCSHAAALVLSATRLSAPGARVIVGALCKKRRGTRFLSCDRYNVRVGEALLFQDCSIWSLSSLVSICILTGPKSNPLTRAAKYRELNVSPRSDASLNSNFFHPLGHITIIYPEPSISHPHEYIATVLQRTSKAVKRSAARCSPSPGCRSNTPPLSQSRRRPLYIVVAQPLLARHFRLSEVGGHERVLFLAKKKDIQIPRVIKETYSEGDDGVGNQQEEATSAHESAVASSRRVTALIPALFVPSQYYTASQPMFGSSHPTCTQVVHFDLAWVVNVFLPVRPACLAGPCDANGGVCRAGDTNEALKLREFMESKELYPAVVTFNAILRRLCEEGRIQDANKLPKEKSSPICDLHTLINAYCKIVDMKSALKVKGKMIEGGLRPEGDEMYRRRLMVTLKIFRNINASYATDRDYLDMFWSALLDRGLISKSIYKQMQQ</sequence>
<proteinExistence type="inferred from homology"/>
<gene>
    <name evidence="3" type="ORF">STAS_12024</name>
</gene>
<dbReference type="InterPro" id="IPR002885">
    <property type="entry name" value="PPR_rpt"/>
</dbReference>
<dbReference type="InterPro" id="IPR011990">
    <property type="entry name" value="TPR-like_helical_dom_sf"/>
</dbReference>
<evidence type="ECO:0000313" key="3">
    <source>
        <dbReference type="EMBL" id="GER35737.1"/>
    </source>
</evidence>
<comment type="similarity">
    <text evidence="1">Belongs to the PPR family. P subfamily.</text>
</comment>
<dbReference type="Gene3D" id="1.25.40.10">
    <property type="entry name" value="Tetratricopeptide repeat domain"/>
    <property type="match status" value="1"/>
</dbReference>
<accession>A0A5A7PTY3</accession>